<accession>A0A8S5QJJ7</accession>
<protein>
    <submittedName>
        <fullName evidence="4">Major capsid protein</fullName>
    </submittedName>
</protein>
<dbReference type="EMBL" id="BK015669">
    <property type="protein sequence ID" value="DAE19178.1"/>
    <property type="molecule type" value="Genomic_DNA"/>
</dbReference>
<dbReference type="Pfam" id="PF05065">
    <property type="entry name" value="Phage_capsid"/>
    <property type="match status" value="1"/>
</dbReference>
<evidence type="ECO:0000259" key="3">
    <source>
        <dbReference type="Pfam" id="PF05065"/>
    </source>
</evidence>
<dbReference type="InterPro" id="IPR054612">
    <property type="entry name" value="Phage_capsid-like_C"/>
</dbReference>
<evidence type="ECO:0000256" key="2">
    <source>
        <dbReference type="ARBA" id="ARBA00022844"/>
    </source>
</evidence>
<dbReference type="GO" id="GO:0044423">
    <property type="term" value="C:virion component"/>
    <property type="evidence" value="ECO:0007669"/>
    <property type="project" value="UniProtKB-KW"/>
</dbReference>
<dbReference type="SUPFAM" id="SSF56563">
    <property type="entry name" value="Major capsid protein gp5"/>
    <property type="match status" value="1"/>
</dbReference>
<comment type="subcellular location">
    <subcellularLocation>
        <location evidence="1">Virion</location>
    </subcellularLocation>
</comment>
<dbReference type="NCBIfam" id="TIGR01554">
    <property type="entry name" value="major_cap_HK97"/>
    <property type="match status" value="1"/>
</dbReference>
<dbReference type="InterPro" id="IPR024455">
    <property type="entry name" value="Phage_capsid"/>
</dbReference>
<evidence type="ECO:0000313" key="4">
    <source>
        <dbReference type="EMBL" id="DAE19178.1"/>
    </source>
</evidence>
<reference evidence="4" key="1">
    <citation type="journal article" date="2021" name="Proc. Natl. Acad. Sci. U.S.A.">
        <title>A Catalog of Tens of Thousands of Viruses from Human Metagenomes Reveals Hidden Associations with Chronic Diseases.</title>
        <authorList>
            <person name="Tisza M.J."/>
            <person name="Buck C.B."/>
        </authorList>
    </citation>
    <scope>NUCLEOTIDE SEQUENCE</scope>
    <source>
        <strain evidence="4">CtNYt19</strain>
    </source>
</reference>
<keyword evidence="2" id="KW-0946">Virion</keyword>
<feature type="domain" description="Phage capsid-like C-terminal" evidence="3">
    <location>
        <begin position="95"/>
        <end position="278"/>
    </location>
</feature>
<organism evidence="4">
    <name type="scientific">Siphoviridae sp. ctNYt19</name>
    <dbReference type="NCBI Taxonomy" id="2825472"/>
    <lineage>
        <taxon>Viruses</taxon>
        <taxon>Duplodnaviria</taxon>
        <taxon>Heunggongvirae</taxon>
        <taxon>Uroviricota</taxon>
        <taxon>Caudoviricetes</taxon>
    </lineage>
</organism>
<proteinExistence type="predicted"/>
<name>A0A8S5QJJ7_9CAUD</name>
<sequence>MIKTTATYNERVNALLASMKDGDETQVQDALKGWMEEIQNNIRADFEQYQETQDQSILDRRGIHALTSEETKFYNSLIESVRNNKVLNATNAGPALPVTVVERVLESVKKDHPLINAINPTVVGAITKILKRKGKLAKAVWGEISDEIKTEIKGDLAVADLVAAKLTAFLLLSQDYIELGPTWLDAYVRQCLEEALALGIEDGVINGTGVKQPVGLIRDIHEGVSFNTTTGYPEKTPVVVKSFDPKTYGELIAKMSKTEAGESRVITKVILVVNPTDYFQKVMPSTTVLTASGAYVSDVFPFATEVFQSAAVAEGKAVLFVEKSYIFELATGNKDGEILTSDEYKFLEDFRTYKIRLLGTGIAEDNTCALLLDISGLAPLYLTVKQLPAA</sequence>
<evidence type="ECO:0000256" key="1">
    <source>
        <dbReference type="ARBA" id="ARBA00004328"/>
    </source>
</evidence>